<evidence type="ECO:0000259" key="6">
    <source>
        <dbReference type="Pfam" id="PF17188"/>
    </source>
</evidence>
<keyword evidence="8" id="KW-1185">Reference proteome</keyword>
<keyword evidence="3" id="KW-0732">Signal</keyword>
<comment type="similarity">
    <text evidence="2">Belongs to the RseB family.</text>
</comment>
<protein>
    <submittedName>
        <fullName evidence="7">MucB/RseB C-terminal domain-containing protein</fullName>
    </submittedName>
</protein>
<dbReference type="Proteomes" id="UP000682982">
    <property type="component" value="Unassembled WGS sequence"/>
</dbReference>
<dbReference type="Gene3D" id="2.50.20.10">
    <property type="entry name" value="Lipoprotein localisation LolA/LolB/LppX"/>
    <property type="match status" value="1"/>
</dbReference>
<organism evidence="7 8">
    <name type="scientific">Undibacterium rivi</name>
    <dbReference type="NCBI Taxonomy" id="2828729"/>
    <lineage>
        <taxon>Bacteria</taxon>
        <taxon>Pseudomonadati</taxon>
        <taxon>Pseudomonadota</taxon>
        <taxon>Betaproteobacteria</taxon>
        <taxon>Burkholderiales</taxon>
        <taxon>Oxalobacteraceae</taxon>
        <taxon>Undibacterium</taxon>
    </lineage>
</organism>
<name>A0ABS5H040_9BURK</name>
<comment type="caution">
    <text evidence="7">The sequence shown here is derived from an EMBL/GenBank/DDBJ whole genome shotgun (WGS) entry which is preliminary data.</text>
</comment>
<dbReference type="InterPro" id="IPR005588">
    <property type="entry name" value="MucB_RseB"/>
</dbReference>
<sequence>MGLCVIGRSVYAAGQVAADDQKTAQEVLKKIQTSAQNLNYSGTFVYQQASQIRTSKITHYVDEHGELEKLEILDGKPREYIRKGDEVSCYLPESKTIQIEKNVTQEVFPALLTQNASSLPDNYTIKKADLNRVAGLTCQTYLLQPKDAYRYGYRLCAEKQSGLLLRAQTVNAKNDVIEQIAFTELKLNDIDKNKLKPSFQNISRWHIENLTVQSNINSGWVVRSLPAGFRKTKEMKRVIPAPPTSAGSKSGASHQVIQMIFSDGLAAISVFIEPDSESRTEGSLQQGAMTIMGKRQGAYWLTVVGEVPATAIQQVMNSIEFKTK</sequence>
<dbReference type="InterPro" id="IPR033436">
    <property type="entry name" value="MucB/RseB_C"/>
</dbReference>
<evidence type="ECO:0000313" key="8">
    <source>
        <dbReference type="Proteomes" id="UP000682982"/>
    </source>
</evidence>
<accession>A0ABS5H040</accession>
<feature type="domain" description="MucB/RseB N-terminal" evidence="5">
    <location>
        <begin position="24"/>
        <end position="198"/>
    </location>
</feature>
<feature type="domain" description="MucB/RseB C-terminal" evidence="6">
    <location>
        <begin position="217"/>
        <end position="320"/>
    </location>
</feature>
<dbReference type="Pfam" id="PF03888">
    <property type="entry name" value="MucB_RseB"/>
    <property type="match status" value="1"/>
</dbReference>
<dbReference type="CDD" id="cd16327">
    <property type="entry name" value="RseB"/>
    <property type="match status" value="1"/>
</dbReference>
<keyword evidence="4" id="KW-0574">Periplasm</keyword>
<proteinExistence type="inferred from homology"/>
<evidence type="ECO:0000259" key="5">
    <source>
        <dbReference type="Pfam" id="PF03888"/>
    </source>
</evidence>
<reference evidence="7 8" key="1">
    <citation type="submission" date="2021-04" db="EMBL/GenBank/DDBJ databases">
        <title>novel species isolated from subtropical streams in China.</title>
        <authorList>
            <person name="Lu H."/>
        </authorList>
    </citation>
    <scope>NUCLEOTIDE SEQUENCE [LARGE SCALE GENOMIC DNA]</scope>
    <source>
        <strain evidence="7 8">FT147W</strain>
    </source>
</reference>
<evidence type="ECO:0000256" key="2">
    <source>
        <dbReference type="ARBA" id="ARBA00008150"/>
    </source>
</evidence>
<dbReference type="PANTHER" id="PTHR38782">
    <property type="match status" value="1"/>
</dbReference>
<dbReference type="InterPro" id="IPR033434">
    <property type="entry name" value="MucB/RseB_N"/>
</dbReference>
<comment type="subcellular location">
    <subcellularLocation>
        <location evidence="1">Periplasm</location>
    </subcellularLocation>
</comment>
<evidence type="ECO:0000256" key="4">
    <source>
        <dbReference type="ARBA" id="ARBA00022764"/>
    </source>
</evidence>
<dbReference type="Pfam" id="PF17188">
    <property type="entry name" value="MucB_RseB_C"/>
    <property type="match status" value="1"/>
</dbReference>
<gene>
    <name evidence="7" type="ORF">KDM87_05675</name>
</gene>
<dbReference type="InterPro" id="IPR038484">
    <property type="entry name" value="MucB/RseB_C_sf"/>
</dbReference>
<dbReference type="Gene3D" id="3.30.200.100">
    <property type="entry name" value="MucB/RseB, C-terminal domain"/>
    <property type="match status" value="1"/>
</dbReference>
<evidence type="ECO:0000256" key="1">
    <source>
        <dbReference type="ARBA" id="ARBA00004418"/>
    </source>
</evidence>
<dbReference type="EMBL" id="JAGSPK010000002">
    <property type="protein sequence ID" value="MBR7792080.1"/>
    <property type="molecule type" value="Genomic_DNA"/>
</dbReference>
<dbReference type="PANTHER" id="PTHR38782:SF1">
    <property type="entry name" value="SIGMA-E FACTOR REGULATORY PROTEIN RSEB"/>
    <property type="match status" value="1"/>
</dbReference>
<dbReference type="PIRSF" id="PIRSF005427">
    <property type="entry name" value="RseB"/>
    <property type="match status" value="1"/>
</dbReference>
<evidence type="ECO:0000256" key="3">
    <source>
        <dbReference type="ARBA" id="ARBA00022729"/>
    </source>
</evidence>
<evidence type="ECO:0000313" key="7">
    <source>
        <dbReference type="EMBL" id="MBR7792080.1"/>
    </source>
</evidence>